<gene>
    <name evidence="4" type="ORF">LQ327_14855</name>
</gene>
<evidence type="ECO:0000259" key="3">
    <source>
        <dbReference type="SMART" id="SM00062"/>
    </source>
</evidence>
<proteinExistence type="predicted"/>
<dbReference type="SMART" id="SM00062">
    <property type="entry name" value="PBPb"/>
    <property type="match status" value="1"/>
</dbReference>
<dbReference type="Proteomes" id="UP001199469">
    <property type="component" value="Unassembled WGS sequence"/>
</dbReference>
<sequence>MLRPALPAALALAGVLLAGCASPLDDLDAGVPRQDVTSAVARDPAAAALLPTAVAQAGVLTVGASVGGQPAAFKLSDGVTVVGEDIDMTEAVARTLGLRVQRTEGTFDGIVPGLTSGKFDVATGNFAVTEARKKAVSFVTYINDGQGFAVRADDPQPPIHDLADLCGKAVSVLAGSTFEASLAKTQPRCPSAGRPPIDVRSYPDGATAQLALAQRRADVTMSTINGLRYLVSQQPRLRFVNEYRRLDVGFALAKDSPLVPAVHAAVERLMADGTYARILAKWGTPTSALRTSQVDPPETA</sequence>
<evidence type="ECO:0000313" key="5">
    <source>
        <dbReference type="Proteomes" id="UP001199469"/>
    </source>
</evidence>
<feature type="signal peptide" evidence="2">
    <location>
        <begin position="1"/>
        <end position="23"/>
    </location>
</feature>
<dbReference type="SUPFAM" id="SSF53850">
    <property type="entry name" value="Periplasmic binding protein-like II"/>
    <property type="match status" value="1"/>
</dbReference>
<reference evidence="4 5" key="1">
    <citation type="submission" date="2021-11" db="EMBL/GenBank/DDBJ databases">
        <title>Draft genome sequence of Actinomycetospora sp. SF1 isolated from the rhizosphere soil.</title>
        <authorList>
            <person name="Duangmal K."/>
            <person name="Chantavorakit T."/>
        </authorList>
    </citation>
    <scope>NUCLEOTIDE SEQUENCE [LARGE SCALE GENOMIC DNA]</scope>
    <source>
        <strain evidence="4 5">TBRC 5722</strain>
    </source>
</reference>
<dbReference type="CDD" id="cd01004">
    <property type="entry name" value="PBP2_MidA_like"/>
    <property type="match status" value="1"/>
</dbReference>
<dbReference type="Gene3D" id="3.40.190.10">
    <property type="entry name" value="Periplasmic binding protein-like II"/>
    <property type="match status" value="2"/>
</dbReference>
<dbReference type="RefSeq" id="WP_230734813.1">
    <property type="nucleotide sequence ID" value="NZ_JAJNDB010000002.1"/>
</dbReference>
<feature type="chain" id="PRO_5045719273" evidence="2">
    <location>
        <begin position="24"/>
        <end position="300"/>
    </location>
</feature>
<name>A0ABS8PB54_9PSEU</name>
<evidence type="ECO:0000256" key="2">
    <source>
        <dbReference type="SAM" id="SignalP"/>
    </source>
</evidence>
<dbReference type="EMBL" id="JAJNDB010000002">
    <property type="protein sequence ID" value="MCD2194651.1"/>
    <property type="molecule type" value="Genomic_DNA"/>
</dbReference>
<keyword evidence="1 2" id="KW-0732">Signal</keyword>
<dbReference type="InterPro" id="IPR001638">
    <property type="entry name" value="Solute-binding_3/MltF_N"/>
</dbReference>
<evidence type="ECO:0000313" key="4">
    <source>
        <dbReference type="EMBL" id="MCD2194651.1"/>
    </source>
</evidence>
<evidence type="ECO:0000256" key="1">
    <source>
        <dbReference type="ARBA" id="ARBA00022729"/>
    </source>
</evidence>
<keyword evidence="5" id="KW-1185">Reference proteome</keyword>
<dbReference type="PANTHER" id="PTHR35936:SF17">
    <property type="entry name" value="ARGININE-BINDING EXTRACELLULAR PROTEIN ARTP"/>
    <property type="match status" value="1"/>
</dbReference>
<dbReference type="PANTHER" id="PTHR35936">
    <property type="entry name" value="MEMBRANE-BOUND LYTIC MUREIN TRANSGLYCOSYLASE F"/>
    <property type="match status" value="1"/>
</dbReference>
<dbReference type="PROSITE" id="PS51257">
    <property type="entry name" value="PROKAR_LIPOPROTEIN"/>
    <property type="match status" value="1"/>
</dbReference>
<comment type="caution">
    <text evidence="4">The sequence shown here is derived from an EMBL/GenBank/DDBJ whole genome shotgun (WGS) entry which is preliminary data.</text>
</comment>
<protein>
    <submittedName>
        <fullName evidence="4">ABC transporter substrate-binding protein</fullName>
    </submittedName>
</protein>
<feature type="domain" description="Solute-binding protein family 3/N-terminal" evidence="3">
    <location>
        <begin position="59"/>
        <end position="286"/>
    </location>
</feature>
<accession>A0ABS8PB54</accession>
<dbReference type="Pfam" id="PF00497">
    <property type="entry name" value="SBP_bac_3"/>
    <property type="match status" value="1"/>
</dbReference>
<organism evidence="4 5">
    <name type="scientific">Actinomycetospora endophytica</name>
    <dbReference type="NCBI Taxonomy" id="2291215"/>
    <lineage>
        <taxon>Bacteria</taxon>
        <taxon>Bacillati</taxon>
        <taxon>Actinomycetota</taxon>
        <taxon>Actinomycetes</taxon>
        <taxon>Pseudonocardiales</taxon>
        <taxon>Pseudonocardiaceae</taxon>
        <taxon>Actinomycetospora</taxon>
    </lineage>
</organism>